<dbReference type="Proteomes" id="UP000694888">
    <property type="component" value="Unplaced"/>
</dbReference>
<name>A0ABM0JLY6_APLCA</name>
<keyword evidence="1" id="KW-1185">Reference proteome</keyword>
<evidence type="ECO:0000313" key="2">
    <source>
        <dbReference type="RefSeq" id="XP_005096781.1"/>
    </source>
</evidence>
<organism evidence="1 2">
    <name type="scientific">Aplysia californica</name>
    <name type="common">California sea hare</name>
    <dbReference type="NCBI Taxonomy" id="6500"/>
    <lineage>
        <taxon>Eukaryota</taxon>
        <taxon>Metazoa</taxon>
        <taxon>Spiralia</taxon>
        <taxon>Lophotrochozoa</taxon>
        <taxon>Mollusca</taxon>
        <taxon>Gastropoda</taxon>
        <taxon>Heterobranchia</taxon>
        <taxon>Euthyneura</taxon>
        <taxon>Tectipleura</taxon>
        <taxon>Aplysiida</taxon>
        <taxon>Aplysioidea</taxon>
        <taxon>Aplysiidae</taxon>
        <taxon>Aplysia</taxon>
    </lineage>
</organism>
<reference evidence="2" key="1">
    <citation type="submission" date="2025-08" db="UniProtKB">
        <authorList>
            <consortium name="RefSeq"/>
        </authorList>
    </citation>
    <scope>IDENTIFICATION</scope>
</reference>
<accession>A0ABM0JLY6</accession>
<sequence>MFVFPKIMQLFVRIVLLLWVLLYRVDCLNEVRRQVFSEARRSVSSSLPMVPVDAQKELVPEGVLLTVRYHVTPGEMTFVTWQAAWKNDRLFRVMEPTTSNGFSETRLLSSPPPDNPNMDTAAVLFISSRYGVYELKFNVSGSDLTINDFPVPPVSVEPSSDIVYEEGNDAYFTATTVAADSSNSWVRLTVLDLNTGDFLTPLEARGFQNVVGRNTNSGVTQREYRISTSQRQTSGVINFSVRRSLGYSHTLQKITLTRTLVLRPSTQPGPFPPGFLTVRKGPREMVDQEGRHISFCRIGVNWCRVKCVAIGSAISSMSLNRVQPPAQEEPDYIIRTDMSKPFNDILVVTVPPLPTAGSNMTFQCQIGNGEGPNVTQEKVVKFYQKVEVVGGELTDLGGERTRISCTFKGSPRPIVTFSLSFHKAYYSLTPADGVEVHGDELMAYKTIRYARYQGRLLSVWCTGLQDLNGGGRGSALDMTASHHMNNNLPH</sequence>
<dbReference type="GeneID" id="101857326"/>
<evidence type="ECO:0000313" key="1">
    <source>
        <dbReference type="Proteomes" id="UP000694888"/>
    </source>
</evidence>
<protein>
    <submittedName>
        <fullName evidence="2">Uncharacterized protein LOC101857326</fullName>
    </submittedName>
</protein>
<proteinExistence type="predicted"/>
<gene>
    <name evidence="2" type="primary">LOC101857326</name>
</gene>
<dbReference type="RefSeq" id="XP_005096781.1">
    <property type="nucleotide sequence ID" value="XM_005096724.3"/>
</dbReference>